<dbReference type="EMBL" id="FPHD01000009">
    <property type="protein sequence ID" value="SFV50752.1"/>
    <property type="molecule type" value="Genomic_DNA"/>
</dbReference>
<accession>A0A1W1BB72</accession>
<proteinExistence type="predicted"/>
<gene>
    <name evidence="1" type="ORF">MNB_SV-8-1435</name>
</gene>
<name>A0A1W1BB72_9ZZZZ</name>
<organism evidence="1">
    <name type="scientific">hydrothermal vent metagenome</name>
    <dbReference type="NCBI Taxonomy" id="652676"/>
    <lineage>
        <taxon>unclassified sequences</taxon>
        <taxon>metagenomes</taxon>
        <taxon>ecological metagenomes</taxon>
    </lineage>
</organism>
<protein>
    <submittedName>
        <fullName evidence="1">Uncharacterized protein</fullName>
    </submittedName>
</protein>
<dbReference type="AlphaFoldDB" id="A0A1W1BB72"/>
<reference evidence="1" key="1">
    <citation type="submission" date="2016-10" db="EMBL/GenBank/DDBJ databases">
        <authorList>
            <person name="de Groot N.N."/>
        </authorList>
    </citation>
    <scope>NUCLEOTIDE SEQUENCE</scope>
</reference>
<evidence type="ECO:0000313" key="1">
    <source>
        <dbReference type="EMBL" id="SFV50752.1"/>
    </source>
</evidence>
<sequence>MELLIVILIVSVIYFLGFNGIEKPKSKPKALTPLNIKSVLMKSEGFHNEETLMCVNKCRSCYLRSGIQDSFKPYEDGIDLKGIEAYTLDERESLLRLEYGRYKDKKICLVLNFYQNGSSTQIILKDNKGVYFLPSFFGEAQKVDSLEDAKDLWLKNSDLLSNSGDFY</sequence>